<gene>
    <name evidence="2" type="ORF">EVAR_33800_1</name>
</gene>
<evidence type="ECO:0000313" key="2">
    <source>
        <dbReference type="EMBL" id="GBP41996.1"/>
    </source>
</evidence>
<organism evidence="2 3">
    <name type="scientific">Eumeta variegata</name>
    <name type="common">Bagworm moth</name>
    <name type="synonym">Eumeta japonica</name>
    <dbReference type="NCBI Taxonomy" id="151549"/>
    <lineage>
        <taxon>Eukaryota</taxon>
        <taxon>Metazoa</taxon>
        <taxon>Ecdysozoa</taxon>
        <taxon>Arthropoda</taxon>
        <taxon>Hexapoda</taxon>
        <taxon>Insecta</taxon>
        <taxon>Pterygota</taxon>
        <taxon>Neoptera</taxon>
        <taxon>Endopterygota</taxon>
        <taxon>Lepidoptera</taxon>
        <taxon>Glossata</taxon>
        <taxon>Ditrysia</taxon>
        <taxon>Tineoidea</taxon>
        <taxon>Psychidae</taxon>
        <taxon>Oiketicinae</taxon>
        <taxon>Eumeta</taxon>
    </lineage>
</organism>
<dbReference type="AlphaFoldDB" id="A0A4C1VS77"/>
<protein>
    <submittedName>
        <fullName evidence="2">Uncharacterized protein</fullName>
    </submittedName>
</protein>
<evidence type="ECO:0000256" key="1">
    <source>
        <dbReference type="SAM" id="MobiDB-lite"/>
    </source>
</evidence>
<keyword evidence="3" id="KW-1185">Reference proteome</keyword>
<evidence type="ECO:0000313" key="3">
    <source>
        <dbReference type="Proteomes" id="UP000299102"/>
    </source>
</evidence>
<sequence>MVPNLNATEAAATSNQHYIRLALGDETPPLSPSLLKEDPLSSSAVRPTELENRASTEIAELQAIKTQHEPSCQSVFSPEALRPYPKAPPGKIIKRGRKIKKSAIYTDSPEKEGVRKEYEERQKRLKNTQTKKKILQISIEKTNKGNEKAKKKKTPPESSEEE</sequence>
<feature type="compositionally biased region" description="Basic and acidic residues" evidence="1">
    <location>
        <begin position="108"/>
        <end position="122"/>
    </location>
</feature>
<reference evidence="2 3" key="1">
    <citation type="journal article" date="2019" name="Commun. Biol.">
        <title>The bagworm genome reveals a unique fibroin gene that provides high tensile strength.</title>
        <authorList>
            <person name="Kono N."/>
            <person name="Nakamura H."/>
            <person name="Ohtoshi R."/>
            <person name="Tomita M."/>
            <person name="Numata K."/>
            <person name="Arakawa K."/>
        </authorList>
    </citation>
    <scope>NUCLEOTIDE SEQUENCE [LARGE SCALE GENOMIC DNA]</scope>
</reference>
<accession>A0A4C1VS77</accession>
<feature type="region of interest" description="Disordered" evidence="1">
    <location>
        <begin position="66"/>
        <end position="162"/>
    </location>
</feature>
<feature type="compositionally biased region" description="Basic residues" evidence="1">
    <location>
        <begin position="123"/>
        <end position="134"/>
    </location>
</feature>
<feature type="region of interest" description="Disordered" evidence="1">
    <location>
        <begin position="29"/>
        <end position="48"/>
    </location>
</feature>
<feature type="compositionally biased region" description="Basic residues" evidence="1">
    <location>
        <begin position="92"/>
        <end position="101"/>
    </location>
</feature>
<dbReference type="EMBL" id="BGZK01000409">
    <property type="protein sequence ID" value="GBP41996.1"/>
    <property type="molecule type" value="Genomic_DNA"/>
</dbReference>
<comment type="caution">
    <text evidence="2">The sequence shown here is derived from an EMBL/GenBank/DDBJ whole genome shotgun (WGS) entry which is preliminary data.</text>
</comment>
<dbReference type="OrthoDB" id="7490824at2759"/>
<dbReference type="Proteomes" id="UP000299102">
    <property type="component" value="Unassembled WGS sequence"/>
</dbReference>
<name>A0A4C1VS77_EUMVA</name>
<proteinExistence type="predicted"/>